<accession>A0ABY4K4E3</accession>
<organism evidence="2 3">
    <name type="scientific">Chryseobacterium nepalense</name>
    <dbReference type="NCBI Taxonomy" id="1854498"/>
    <lineage>
        <taxon>Bacteria</taxon>
        <taxon>Pseudomonadati</taxon>
        <taxon>Bacteroidota</taxon>
        <taxon>Flavobacteriia</taxon>
        <taxon>Flavobacteriales</taxon>
        <taxon>Weeksellaceae</taxon>
        <taxon>Chryseobacterium group</taxon>
        <taxon>Chryseobacterium</taxon>
    </lineage>
</organism>
<feature type="chain" id="PRO_5045661066" description="SprB repeat-containing protein" evidence="1">
    <location>
        <begin position="27"/>
        <end position="369"/>
    </location>
</feature>
<name>A0ABY4K4E3_9FLAO</name>
<feature type="signal peptide" evidence="1">
    <location>
        <begin position="1"/>
        <end position="26"/>
    </location>
</feature>
<evidence type="ECO:0000313" key="3">
    <source>
        <dbReference type="Proteomes" id="UP000830552"/>
    </source>
</evidence>
<proteinExistence type="predicted"/>
<sequence length="369" mass="39320">MIKKFTLVKKLLVAVVFCSFSITTSAQKIGIFEAAIQFNANGTNKWYSYEGTAISTTQFNGANLGSFAANSQTLKIIGLELQNYEQAGTNFCGGTINYRIYKTGDTPGAFLQEALPFKEACSGSSFPTGGACSGHDQKWNKLDYNIDLTKQCPGDYTLELFLEYTGSETSTTACDLTRKLDNTGSNFKASFTITGTPTPTPAIKFHSQSTCSSKYGIYQISNYNSNASYTFTPSGPQFSPNQTSPLGPGMLVVPEGAYTVTATVNGCTSSASTSFTVNPQPTPPPAPVMTLLKQPTCDPASQGYGAYEISNFDSNAKYTITPNQPIIGYANNNKWIGAPTGTYTITATVNGCTSSASTFTVDPKPANCP</sequence>
<evidence type="ECO:0000313" key="2">
    <source>
        <dbReference type="EMBL" id="UPQ75619.1"/>
    </source>
</evidence>
<keyword evidence="1" id="KW-0732">Signal</keyword>
<reference evidence="2" key="1">
    <citation type="submission" date="2022-04" db="EMBL/GenBank/DDBJ databases">
        <title>Evolutionary, genomic, and biogeographic characterization of Chryseobacterium nepalense represented by a plastic-degrading bacterium AC3.</title>
        <authorList>
            <person name="Yin Z."/>
            <person name="Liu X."/>
            <person name="Wang D."/>
            <person name="Xie Z."/>
        </authorList>
    </citation>
    <scope>NUCLEOTIDE SEQUENCE</scope>
    <source>
        <strain evidence="2">AC3</strain>
    </source>
</reference>
<dbReference type="RefSeq" id="WP_248391706.1">
    <property type="nucleotide sequence ID" value="NZ_CP096203.1"/>
</dbReference>
<dbReference type="Proteomes" id="UP000830552">
    <property type="component" value="Chromosome"/>
</dbReference>
<gene>
    <name evidence="2" type="ORF">M0D58_16420</name>
</gene>
<dbReference type="EMBL" id="CP096203">
    <property type="protein sequence ID" value="UPQ75619.1"/>
    <property type="molecule type" value="Genomic_DNA"/>
</dbReference>
<keyword evidence="3" id="KW-1185">Reference proteome</keyword>
<evidence type="ECO:0008006" key="4">
    <source>
        <dbReference type="Google" id="ProtNLM"/>
    </source>
</evidence>
<protein>
    <recommendedName>
        <fullName evidence="4">SprB repeat-containing protein</fullName>
    </recommendedName>
</protein>
<evidence type="ECO:0000256" key="1">
    <source>
        <dbReference type="SAM" id="SignalP"/>
    </source>
</evidence>